<organism evidence="1 2">
    <name type="scientific">Longimicrobium terrae</name>
    <dbReference type="NCBI Taxonomy" id="1639882"/>
    <lineage>
        <taxon>Bacteria</taxon>
        <taxon>Pseudomonadati</taxon>
        <taxon>Gemmatimonadota</taxon>
        <taxon>Longimicrobiia</taxon>
        <taxon>Longimicrobiales</taxon>
        <taxon>Longimicrobiaceae</taxon>
        <taxon>Longimicrobium</taxon>
    </lineage>
</organism>
<reference evidence="1 2" key="1">
    <citation type="submission" date="2020-08" db="EMBL/GenBank/DDBJ databases">
        <title>Genomic Encyclopedia of Type Strains, Phase IV (KMG-IV): sequencing the most valuable type-strain genomes for metagenomic binning, comparative biology and taxonomic classification.</title>
        <authorList>
            <person name="Goeker M."/>
        </authorList>
    </citation>
    <scope>NUCLEOTIDE SEQUENCE [LARGE SCALE GENOMIC DNA]</scope>
    <source>
        <strain evidence="1 2">DSM 29007</strain>
    </source>
</reference>
<dbReference type="EMBL" id="JACHIA010000012">
    <property type="protein sequence ID" value="MBB6072027.1"/>
    <property type="molecule type" value="Genomic_DNA"/>
</dbReference>
<dbReference type="AlphaFoldDB" id="A0A841H1X9"/>
<accession>A0A841H1X9</accession>
<dbReference type="NCBIfam" id="NF038180">
    <property type="entry name" value="leader_pinensin"/>
    <property type="match status" value="1"/>
</dbReference>
<dbReference type="RefSeq" id="WP_170034816.1">
    <property type="nucleotide sequence ID" value="NZ_JABDTL010000001.1"/>
</dbReference>
<evidence type="ECO:0008006" key="3">
    <source>
        <dbReference type="Google" id="ProtNLM"/>
    </source>
</evidence>
<evidence type="ECO:0000313" key="1">
    <source>
        <dbReference type="EMBL" id="MBB6072027.1"/>
    </source>
</evidence>
<keyword evidence="2" id="KW-1185">Reference proteome</keyword>
<dbReference type="Proteomes" id="UP000582837">
    <property type="component" value="Unassembled WGS sequence"/>
</dbReference>
<gene>
    <name evidence="1" type="ORF">HNQ61_003688</name>
</gene>
<comment type="caution">
    <text evidence="1">The sequence shown here is derived from an EMBL/GenBank/DDBJ whole genome shotgun (WGS) entry which is preliminary data.</text>
</comment>
<protein>
    <recommendedName>
        <fullName evidence="3">Gallidermin/nisin family lantibiotic</fullName>
    </recommendedName>
</protein>
<name>A0A841H1X9_9BACT</name>
<evidence type="ECO:0000313" key="2">
    <source>
        <dbReference type="Proteomes" id="UP000582837"/>
    </source>
</evidence>
<proteinExistence type="predicted"/>
<dbReference type="InterPro" id="IPR059231">
    <property type="entry name" value="Leader_pinensin"/>
</dbReference>
<sequence length="55" mass="5949">MTKHKLKLEDVEIESFVTAATPKAEGTVRANAMRTEDTCRGQTGLCTGCTPIACY</sequence>